<accession>A0A9W4UNC9</accession>
<feature type="compositionally biased region" description="Acidic residues" evidence="1">
    <location>
        <begin position="289"/>
        <end position="300"/>
    </location>
</feature>
<evidence type="ECO:0000313" key="3">
    <source>
        <dbReference type="Proteomes" id="UP001152607"/>
    </source>
</evidence>
<protein>
    <submittedName>
        <fullName evidence="2">Uncharacterized protein</fullName>
    </submittedName>
</protein>
<feature type="compositionally biased region" description="Basic and acidic residues" evidence="1">
    <location>
        <begin position="61"/>
        <end position="72"/>
    </location>
</feature>
<proteinExistence type="predicted"/>
<sequence length="538" mass="57558">MDHPTPPAENQSLESTYEGEEPEAVPEISWNISNPSRSSKVSAETRARWELLRALAGVQRPESEANSVKDDSSNAGSKRNSLALSDRTHSSNAVSPSGEHQHFDRHEIEKHTRDAANKRLSQHNRGLRPLFLPQMVEKERKQHGGDVTEVGQENTSSQISGAGDVSGEAQDSQETTIPDVAQGATEASDNINPSTTPLEDYDPPKANALDSSAAASDPTPADPVPLESEISQDVVSLPPQENLPEPSTPSSSQVATAESTQETGLEDSVAVDLQAESIPLPASPLTTLEDQDDSLVVENEDNSKNPAADEAGESDLIEEKPSNMSEIGVLDDASEVKTLHENQLATSENAVLASTEESEDVGDAALSNHNPEIEVSSEAAKETQDQITDGSDAVISSNVEDSQDTQNDASIAPEDDAPMITEESEGVEVEIPSTSSDVVSDDANDEKNERDKDQSAAVPPAPSVPEPVVIPVNQRKPEEILALLALGDPATLEYIKTEEGVAWLLNMFLHGSVALAKLWAENNLLSVEMREILLRGHT</sequence>
<feature type="compositionally biased region" description="Basic and acidic residues" evidence="1">
    <location>
        <begin position="445"/>
        <end position="454"/>
    </location>
</feature>
<organism evidence="2 3">
    <name type="scientific">Periconia digitata</name>
    <dbReference type="NCBI Taxonomy" id="1303443"/>
    <lineage>
        <taxon>Eukaryota</taxon>
        <taxon>Fungi</taxon>
        <taxon>Dikarya</taxon>
        <taxon>Ascomycota</taxon>
        <taxon>Pezizomycotina</taxon>
        <taxon>Dothideomycetes</taxon>
        <taxon>Pleosporomycetidae</taxon>
        <taxon>Pleosporales</taxon>
        <taxon>Massarineae</taxon>
        <taxon>Periconiaceae</taxon>
        <taxon>Periconia</taxon>
    </lineage>
</organism>
<evidence type="ECO:0000256" key="1">
    <source>
        <dbReference type="SAM" id="MobiDB-lite"/>
    </source>
</evidence>
<evidence type="ECO:0000313" key="2">
    <source>
        <dbReference type="EMBL" id="CAI6339893.1"/>
    </source>
</evidence>
<reference evidence="2" key="1">
    <citation type="submission" date="2023-01" db="EMBL/GenBank/DDBJ databases">
        <authorList>
            <person name="Van Ghelder C."/>
            <person name="Rancurel C."/>
        </authorList>
    </citation>
    <scope>NUCLEOTIDE SEQUENCE</scope>
    <source>
        <strain evidence="2">CNCM I-4278</strain>
    </source>
</reference>
<feature type="compositionally biased region" description="Low complexity" evidence="1">
    <location>
        <begin position="206"/>
        <end position="219"/>
    </location>
</feature>
<dbReference type="Proteomes" id="UP001152607">
    <property type="component" value="Unassembled WGS sequence"/>
</dbReference>
<feature type="compositionally biased region" description="Polar residues" evidence="1">
    <location>
        <begin position="151"/>
        <end position="160"/>
    </location>
</feature>
<name>A0A9W4UNC9_9PLEO</name>
<feature type="compositionally biased region" description="Polar residues" evidence="1">
    <location>
        <begin position="248"/>
        <end position="263"/>
    </location>
</feature>
<feature type="compositionally biased region" description="Polar residues" evidence="1">
    <location>
        <begin position="185"/>
        <end position="197"/>
    </location>
</feature>
<feature type="compositionally biased region" description="Acidic residues" evidence="1">
    <location>
        <begin position="413"/>
        <end position="428"/>
    </location>
</feature>
<dbReference type="EMBL" id="CAOQHR010000009">
    <property type="protein sequence ID" value="CAI6339893.1"/>
    <property type="molecule type" value="Genomic_DNA"/>
</dbReference>
<feature type="compositionally biased region" description="Polar residues" evidence="1">
    <location>
        <begin position="30"/>
        <end position="42"/>
    </location>
</feature>
<dbReference type="AlphaFoldDB" id="A0A9W4UNC9"/>
<keyword evidence="3" id="KW-1185">Reference proteome</keyword>
<comment type="caution">
    <text evidence="2">The sequence shown here is derived from an EMBL/GenBank/DDBJ whole genome shotgun (WGS) entry which is preliminary data.</text>
</comment>
<feature type="compositionally biased region" description="Basic and acidic residues" evidence="1">
    <location>
        <begin position="136"/>
        <end position="146"/>
    </location>
</feature>
<feature type="region of interest" description="Disordered" evidence="1">
    <location>
        <begin position="56"/>
        <end position="326"/>
    </location>
</feature>
<gene>
    <name evidence="2" type="ORF">PDIGIT_LOCUS13057</name>
</gene>
<feature type="compositionally biased region" description="Basic and acidic residues" evidence="1">
    <location>
        <begin position="99"/>
        <end position="117"/>
    </location>
</feature>
<feature type="compositionally biased region" description="Polar residues" evidence="1">
    <location>
        <begin position="385"/>
        <end position="409"/>
    </location>
</feature>
<feature type="compositionally biased region" description="Polar residues" evidence="1">
    <location>
        <begin position="73"/>
        <end position="83"/>
    </location>
</feature>
<feature type="region of interest" description="Disordered" evidence="1">
    <location>
        <begin position="344"/>
        <end position="468"/>
    </location>
</feature>
<feature type="region of interest" description="Disordered" evidence="1">
    <location>
        <begin position="1"/>
        <end position="44"/>
    </location>
</feature>